<evidence type="ECO:0008006" key="17">
    <source>
        <dbReference type="Google" id="ProtNLM"/>
    </source>
</evidence>
<evidence type="ECO:0000256" key="11">
    <source>
        <dbReference type="SAM" id="SignalP"/>
    </source>
</evidence>
<keyword evidence="16" id="KW-1185">Reference proteome</keyword>
<dbReference type="InterPro" id="IPR022398">
    <property type="entry name" value="Peptidase_S8_His-AS"/>
</dbReference>
<dbReference type="InterPro" id="IPR015500">
    <property type="entry name" value="Peptidase_S8_subtilisin-rel"/>
</dbReference>
<dbReference type="Gene3D" id="3.40.50.200">
    <property type="entry name" value="Peptidase S8/S53 domain"/>
    <property type="match status" value="1"/>
</dbReference>
<evidence type="ECO:0000256" key="2">
    <source>
        <dbReference type="ARBA" id="ARBA00022525"/>
    </source>
</evidence>
<feature type="domain" description="Peptidase S8/S53" evidence="12">
    <location>
        <begin position="180"/>
        <end position="614"/>
    </location>
</feature>
<feature type="signal peptide" evidence="11">
    <location>
        <begin position="1"/>
        <end position="24"/>
    </location>
</feature>
<evidence type="ECO:0000256" key="9">
    <source>
        <dbReference type="RuleBase" id="RU003355"/>
    </source>
</evidence>
<feature type="active site" description="Charge relay system" evidence="7 8">
    <location>
        <position position="189"/>
    </location>
</feature>
<dbReference type="PROSITE" id="PS00138">
    <property type="entry name" value="SUBTILASE_SER"/>
    <property type="match status" value="1"/>
</dbReference>
<dbReference type="InterPro" id="IPR023828">
    <property type="entry name" value="Peptidase_S8_Ser-AS"/>
</dbReference>
<name>A0A3E1KBN5_9GAMM</name>
<evidence type="ECO:0000313" key="16">
    <source>
        <dbReference type="Proteomes" id="UP000260351"/>
    </source>
</evidence>
<organism evidence="15 16">
    <name type="scientific">Wenzhouxiangella sediminis</name>
    <dbReference type="NCBI Taxonomy" id="1792836"/>
    <lineage>
        <taxon>Bacteria</taxon>
        <taxon>Pseudomonadati</taxon>
        <taxon>Pseudomonadota</taxon>
        <taxon>Gammaproteobacteria</taxon>
        <taxon>Chromatiales</taxon>
        <taxon>Wenzhouxiangellaceae</taxon>
        <taxon>Wenzhouxiangella</taxon>
    </lineage>
</organism>
<gene>
    <name evidence="15" type="ORF">DZC52_03315</name>
</gene>
<feature type="chain" id="PRO_5017810658" description="S8 family serine peptidase" evidence="11">
    <location>
        <begin position="25"/>
        <end position="1357"/>
    </location>
</feature>
<evidence type="ECO:0000256" key="10">
    <source>
        <dbReference type="SAM" id="MobiDB-lite"/>
    </source>
</evidence>
<keyword evidence="4 11" id="KW-0732">Signal</keyword>
<evidence type="ECO:0000256" key="8">
    <source>
        <dbReference type="PROSITE-ProRule" id="PRU01240"/>
    </source>
</evidence>
<keyword evidence="6 8" id="KW-0720">Serine protease</keyword>
<dbReference type="SUPFAM" id="SSF52743">
    <property type="entry name" value="Subtilisin-like"/>
    <property type="match status" value="1"/>
</dbReference>
<reference evidence="15 16" key="1">
    <citation type="submission" date="2018-08" db="EMBL/GenBank/DDBJ databases">
        <title>Wenzhouxiangella salilacus sp. nov., a novel bacterium isolated from a saline lake in Xinjiang Province, China.</title>
        <authorList>
            <person name="Han S."/>
        </authorList>
    </citation>
    <scope>NUCLEOTIDE SEQUENCE [LARGE SCALE GENOMIC DNA]</scope>
    <source>
        <strain evidence="15 16">XDB06</strain>
    </source>
</reference>
<comment type="similarity">
    <text evidence="1 8 9">Belongs to the peptidase S8 family.</text>
</comment>
<feature type="active site" description="Charge relay system" evidence="7 8">
    <location>
        <position position="251"/>
    </location>
</feature>
<feature type="domain" description="Inhibitor I9" evidence="14">
    <location>
        <begin position="108"/>
        <end position="148"/>
    </location>
</feature>
<evidence type="ECO:0000256" key="1">
    <source>
        <dbReference type="ARBA" id="ARBA00011073"/>
    </source>
</evidence>
<feature type="active site" description="Charge relay system" evidence="7 8">
    <location>
        <position position="579"/>
    </location>
</feature>
<evidence type="ECO:0000259" key="14">
    <source>
        <dbReference type="Pfam" id="PF05922"/>
    </source>
</evidence>
<dbReference type="PRINTS" id="PR00723">
    <property type="entry name" value="SUBTILISIN"/>
</dbReference>
<dbReference type="GO" id="GO:0006508">
    <property type="term" value="P:proteolysis"/>
    <property type="evidence" value="ECO:0007669"/>
    <property type="project" value="UniProtKB-KW"/>
</dbReference>
<dbReference type="Proteomes" id="UP000260351">
    <property type="component" value="Unassembled WGS sequence"/>
</dbReference>
<comment type="caution">
    <text evidence="15">The sequence shown here is derived from an EMBL/GenBank/DDBJ whole genome shotgun (WGS) entry which is preliminary data.</text>
</comment>
<dbReference type="SUPFAM" id="SSF52025">
    <property type="entry name" value="PA domain"/>
    <property type="match status" value="1"/>
</dbReference>
<dbReference type="RefSeq" id="WP_116649694.1">
    <property type="nucleotide sequence ID" value="NZ_QUZK01000014.1"/>
</dbReference>
<evidence type="ECO:0000313" key="15">
    <source>
        <dbReference type="EMBL" id="RFF32035.1"/>
    </source>
</evidence>
<dbReference type="InterPro" id="IPR046450">
    <property type="entry name" value="PA_dom_sf"/>
</dbReference>
<evidence type="ECO:0000256" key="4">
    <source>
        <dbReference type="ARBA" id="ARBA00022729"/>
    </source>
</evidence>
<dbReference type="OrthoDB" id="614750at2"/>
<accession>A0A3E1KBN5</accession>
<dbReference type="Gene3D" id="3.50.30.30">
    <property type="match status" value="1"/>
</dbReference>
<feature type="domain" description="PA" evidence="13">
    <location>
        <begin position="416"/>
        <end position="503"/>
    </location>
</feature>
<evidence type="ECO:0000256" key="3">
    <source>
        <dbReference type="ARBA" id="ARBA00022670"/>
    </source>
</evidence>
<evidence type="ECO:0000256" key="5">
    <source>
        <dbReference type="ARBA" id="ARBA00022801"/>
    </source>
</evidence>
<evidence type="ECO:0000259" key="12">
    <source>
        <dbReference type="Pfam" id="PF00082"/>
    </source>
</evidence>
<evidence type="ECO:0000259" key="13">
    <source>
        <dbReference type="Pfam" id="PF02225"/>
    </source>
</evidence>
<dbReference type="CDD" id="cd04818">
    <property type="entry name" value="PA_subtilisin_1"/>
    <property type="match status" value="1"/>
</dbReference>
<dbReference type="InterPro" id="IPR036852">
    <property type="entry name" value="Peptidase_S8/S53_dom_sf"/>
</dbReference>
<dbReference type="Pfam" id="PF00082">
    <property type="entry name" value="Peptidase_S8"/>
    <property type="match status" value="1"/>
</dbReference>
<protein>
    <recommendedName>
        <fullName evidence="17">S8 family serine peptidase</fullName>
    </recommendedName>
</protein>
<keyword evidence="2" id="KW-0964">Secreted</keyword>
<dbReference type="PROSITE" id="PS51892">
    <property type="entry name" value="SUBTILASE"/>
    <property type="match status" value="1"/>
</dbReference>
<dbReference type="InterPro" id="IPR003137">
    <property type="entry name" value="PA_domain"/>
</dbReference>
<evidence type="ECO:0000256" key="6">
    <source>
        <dbReference type="ARBA" id="ARBA00022825"/>
    </source>
</evidence>
<dbReference type="Gene3D" id="2.60.120.380">
    <property type="match status" value="1"/>
</dbReference>
<dbReference type="PANTHER" id="PTHR10795">
    <property type="entry name" value="PROPROTEIN CONVERTASE SUBTILISIN/KEXIN"/>
    <property type="match status" value="1"/>
</dbReference>
<dbReference type="InterPro" id="IPR023827">
    <property type="entry name" value="Peptidase_S8_Asp-AS"/>
</dbReference>
<dbReference type="GO" id="GO:0004252">
    <property type="term" value="F:serine-type endopeptidase activity"/>
    <property type="evidence" value="ECO:0007669"/>
    <property type="project" value="UniProtKB-UniRule"/>
</dbReference>
<dbReference type="InterPro" id="IPR010259">
    <property type="entry name" value="S8pro/Inhibitor_I9"/>
</dbReference>
<evidence type="ECO:0000256" key="7">
    <source>
        <dbReference type="PIRSR" id="PIRSR615500-1"/>
    </source>
</evidence>
<dbReference type="PROSITE" id="PS00136">
    <property type="entry name" value="SUBTILASE_ASP"/>
    <property type="match status" value="1"/>
</dbReference>
<sequence length="1357" mass="143669">MKVATRFLLTPCLIVLAFATAVQAKTTFVVPGKWIVELESPPAVAYEGEPVATLMGDGSRLAPKRLAATAPSATGQSRYDAHTPAVAAYTAHLESEREQVLEIAGRELGRPVTAERVFEHVFNGFEAHMSKAEAERVAELPGVRSVRPVLAHRMELEAGPELIGATNVHAGIGGVPANGGEGTVIGIIDSGINWDHAYFSDDDLASVHSFTNPYSEQLGECSKANVLCNDKLVGVYDFTVEETDGKDPEGHGTHVASIAAGVPLSFSLGFSGSYVYNSTGVAPHANVISYKVCYNDHPDNDELDNSCEGSAILDAWEQVVVDGVDVVNYSIGTGVADPWTYAAPLLNLWSAGIPFVTSAGNDGPAAGTVGSPANAPWAFAVGSSTHGRLIGSRATIAGLANRLLVYGSGPGLSSSITAPLVAADDIVDNDFGCSAFPSGSLSGDIVLLQRGNCLFSDKVNNAADAGAVAVLVYNNIEGIPIVMGGLDDTTIPAAMMDREDGLAVRNAMAQTVDPEATLLTGGFAKVNESWQDYISDFSSRGPLVYPQGLMKPNVVAPGSNIVAGWYDGANSFAMLGGTSMASPHVAGAVALLKSIHPDWTPPMLQSSLETTAETEPLRWDDGPASVFDRGNGRVRVDLAAQAGLYLPVSRNDFSNANPSNGGDPRQLNLAGIWDHSCASTCSFTRRVRAIGNGSWEVSTSGDVGISVSPQSFSLSAGQSQTLEIEVDTGAQFAGFVGEGAIELTPTQGDFVTQRLHVGVQVAAIELPESLDLTVDSNRGSHTESLNSGPLPEPVFRTSALVRPDRESFTLRQDPTPSDPFNGSFGRETFLVDVPDDTLLLLAETISSSATDIDLFIGRDSNGNGRADESELACSSRSPDETELCRIAKPSTGSWWVLVQNWQASSSGANDDVELDIAVLEASDGYSFAATGPGFHPGGEFELDLHWDEPAMRRNVRYVAAVGLSSSPDTPEDLGVLPVFVTRTGQNSPQPTALFEGETRSVVIPGNTVHDLLFVDVPPSARNLEIEVSGQSGVNGTLNRLDHDEIAGFAPGTPPAPETNELDSGSGSDSGFVLSPASVGTAETLDAGRYYVVLENTSAQERRVNVSVSIEESASAQLPRFGLYSPLGRSIYQGFEWAAGAVGFVVWYSYDEEGVPVFYNAANPIDPDRSTWSADLLRTTSIGVRNNISTVGHLGITALGEDDMIVSWRLNGAHGSERLKPDSPPTCPSIGGEPVSYTGHWNEPGSAQGGTTVVITDSTQAQVRYYFDELGVGRWVISANRSGNGPLAEDLDLLELRGFCPNCSEEEVSIETVGTYSRIFDSETSATEYVEFDSRPPLNESYSTEVSIEKLTSRRECQ</sequence>
<dbReference type="Pfam" id="PF05922">
    <property type="entry name" value="Inhibitor_I9"/>
    <property type="match status" value="1"/>
</dbReference>
<dbReference type="InterPro" id="IPR045051">
    <property type="entry name" value="SBT"/>
</dbReference>
<dbReference type="PROSITE" id="PS00137">
    <property type="entry name" value="SUBTILASE_HIS"/>
    <property type="match status" value="1"/>
</dbReference>
<dbReference type="EMBL" id="QUZK01000014">
    <property type="protein sequence ID" value="RFF32035.1"/>
    <property type="molecule type" value="Genomic_DNA"/>
</dbReference>
<dbReference type="Pfam" id="PF02225">
    <property type="entry name" value="PA"/>
    <property type="match status" value="1"/>
</dbReference>
<feature type="region of interest" description="Disordered" evidence="10">
    <location>
        <begin position="1044"/>
        <end position="1069"/>
    </location>
</feature>
<dbReference type="InterPro" id="IPR000209">
    <property type="entry name" value="Peptidase_S8/S53_dom"/>
</dbReference>
<proteinExistence type="inferred from homology"/>
<keyword evidence="3 8" id="KW-0645">Protease</keyword>
<keyword evidence="5 8" id="KW-0378">Hydrolase</keyword>